<evidence type="ECO:0000313" key="8">
    <source>
        <dbReference type="Proteomes" id="UP000282674"/>
    </source>
</evidence>
<dbReference type="OrthoDB" id="9795587at2"/>
<keyword evidence="4" id="KW-0560">Oxidoreductase</keyword>
<dbReference type="InterPro" id="IPR036374">
    <property type="entry name" value="OxRdtase_Mopterin-bd_sf"/>
</dbReference>
<dbReference type="GO" id="GO:0043546">
    <property type="term" value="F:molybdopterin cofactor binding"/>
    <property type="evidence" value="ECO:0007669"/>
    <property type="project" value="TreeGrafter"/>
</dbReference>
<dbReference type="AlphaFoldDB" id="A0A3M2LAB7"/>
<evidence type="ECO:0000256" key="3">
    <source>
        <dbReference type="ARBA" id="ARBA00022723"/>
    </source>
</evidence>
<reference evidence="7 8" key="1">
    <citation type="submission" date="2018-10" db="EMBL/GenBank/DDBJ databases">
        <title>Isolation from soil.</title>
        <authorList>
            <person name="Hu J."/>
        </authorList>
    </citation>
    <scope>NUCLEOTIDE SEQUENCE [LARGE SCALE GENOMIC DNA]</scope>
    <source>
        <strain evidence="7 8">NEAU-Ht49</strain>
    </source>
</reference>
<keyword evidence="3" id="KW-0479">Metal-binding</keyword>
<feature type="domain" description="Oxidoreductase molybdopterin-binding" evidence="5">
    <location>
        <begin position="23"/>
        <end position="207"/>
    </location>
</feature>
<dbReference type="PANTHER" id="PTHR19372">
    <property type="entry name" value="SULFITE REDUCTASE"/>
    <property type="match status" value="1"/>
</dbReference>
<dbReference type="Proteomes" id="UP000282674">
    <property type="component" value="Unassembled WGS sequence"/>
</dbReference>
<dbReference type="InterPro" id="IPR008335">
    <property type="entry name" value="Mopterin_OxRdtase_euk"/>
</dbReference>
<name>A0A3M2LAB7_9ACTN</name>
<evidence type="ECO:0000256" key="4">
    <source>
        <dbReference type="ARBA" id="ARBA00023002"/>
    </source>
</evidence>
<evidence type="ECO:0000259" key="5">
    <source>
        <dbReference type="Pfam" id="PF00174"/>
    </source>
</evidence>
<evidence type="ECO:0000256" key="1">
    <source>
        <dbReference type="ARBA" id="ARBA00001924"/>
    </source>
</evidence>
<dbReference type="Gene3D" id="3.90.420.10">
    <property type="entry name" value="Oxidoreductase, molybdopterin-binding domain"/>
    <property type="match status" value="1"/>
</dbReference>
<dbReference type="PRINTS" id="PR00407">
    <property type="entry name" value="EUMOPTERIN"/>
</dbReference>
<dbReference type="InterPro" id="IPR000572">
    <property type="entry name" value="OxRdtase_Mopterin-bd_dom"/>
</dbReference>
<dbReference type="InterPro" id="IPR014756">
    <property type="entry name" value="Ig_E-set"/>
</dbReference>
<dbReference type="Gene3D" id="2.60.40.650">
    <property type="match status" value="1"/>
</dbReference>
<dbReference type="SUPFAM" id="SSF56524">
    <property type="entry name" value="Oxidoreductase molybdopterin-binding domain"/>
    <property type="match status" value="1"/>
</dbReference>
<dbReference type="GO" id="GO:0008482">
    <property type="term" value="F:sulfite oxidase activity"/>
    <property type="evidence" value="ECO:0007669"/>
    <property type="project" value="TreeGrafter"/>
</dbReference>
<dbReference type="GO" id="GO:0006790">
    <property type="term" value="P:sulfur compound metabolic process"/>
    <property type="evidence" value="ECO:0007669"/>
    <property type="project" value="TreeGrafter"/>
</dbReference>
<comment type="cofactor">
    <cofactor evidence="1">
        <name>Mo-molybdopterin</name>
        <dbReference type="ChEBI" id="CHEBI:71302"/>
    </cofactor>
</comment>
<evidence type="ECO:0000256" key="2">
    <source>
        <dbReference type="ARBA" id="ARBA00022505"/>
    </source>
</evidence>
<dbReference type="Pfam" id="PF00174">
    <property type="entry name" value="Oxidored_molyb"/>
    <property type="match status" value="1"/>
</dbReference>
<dbReference type="EMBL" id="RFFG01000169">
    <property type="protein sequence ID" value="RMI34539.1"/>
    <property type="molecule type" value="Genomic_DNA"/>
</dbReference>
<dbReference type="Pfam" id="PF03404">
    <property type="entry name" value="Mo-co_dimer"/>
    <property type="match status" value="1"/>
</dbReference>
<dbReference type="InterPro" id="IPR005066">
    <property type="entry name" value="MoCF_OxRdtse_dimer"/>
</dbReference>
<organism evidence="7 8">
    <name type="scientific">Actinomadura harenae</name>
    <dbReference type="NCBI Taxonomy" id="2483351"/>
    <lineage>
        <taxon>Bacteria</taxon>
        <taxon>Bacillati</taxon>
        <taxon>Actinomycetota</taxon>
        <taxon>Actinomycetes</taxon>
        <taxon>Streptosporangiales</taxon>
        <taxon>Thermomonosporaceae</taxon>
        <taxon>Actinomadura</taxon>
    </lineage>
</organism>
<keyword evidence="8" id="KW-1185">Reference proteome</keyword>
<comment type="caution">
    <text evidence="7">The sequence shown here is derived from an EMBL/GenBank/DDBJ whole genome shotgun (WGS) entry which is preliminary data.</text>
</comment>
<dbReference type="SUPFAM" id="SSF81296">
    <property type="entry name" value="E set domains"/>
    <property type="match status" value="1"/>
</dbReference>
<gene>
    <name evidence="7" type="ORF">EBO15_40885</name>
</gene>
<sequence length="343" mass="37846">MRWDAMAGQGPITPVDQFFVRNHVVTPRIDERTWRLRLWGTGLTGSPPEDRPFELTYEQLRAMPARTVTTAIECTGTGRSFFETQQNERVTGTPWTLGGIGVASWRGVPLADVLHRAGLSPNAVDLLPRGLDPDFVDEGVNMGRVRRPLPIAKALDDVLVAYEMNGAPLPPDHGFPARLVVPHWVGIASIKWLGDIQVADHALTSPWNTRYYRMFGPGLPPEGGAPLTTMNVKSAFELPLPATFEDAAGREITLTGRSWSGTGHVERVDVSTDGGAHWRRAELHADSDAWVRWSLPWRPPGPGRYELLARATDDTGHTQPDTEPYNDNGYLFGAVVRHPVTVT</sequence>
<evidence type="ECO:0000259" key="6">
    <source>
        <dbReference type="Pfam" id="PF03404"/>
    </source>
</evidence>
<dbReference type="GO" id="GO:0030151">
    <property type="term" value="F:molybdenum ion binding"/>
    <property type="evidence" value="ECO:0007669"/>
    <property type="project" value="InterPro"/>
</dbReference>
<dbReference type="CDD" id="cd02110">
    <property type="entry name" value="SO_family_Moco_dimer"/>
    <property type="match status" value="1"/>
</dbReference>
<accession>A0A3M2LAB7</accession>
<feature type="domain" description="Moybdenum cofactor oxidoreductase dimerisation" evidence="6">
    <location>
        <begin position="228"/>
        <end position="329"/>
    </location>
</feature>
<proteinExistence type="predicted"/>
<dbReference type="PANTHER" id="PTHR19372:SF7">
    <property type="entry name" value="SULFITE OXIDASE, MITOCHONDRIAL"/>
    <property type="match status" value="1"/>
</dbReference>
<dbReference type="GO" id="GO:0020037">
    <property type="term" value="F:heme binding"/>
    <property type="evidence" value="ECO:0007669"/>
    <property type="project" value="TreeGrafter"/>
</dbReference>
<evidence type="ECO:0000313" key="7">
    <source>
        <dbReference type="EMBL" id="RMI34539.1"/>
    </source>
</evidence>
<keyword evidence="2" id="KW-0500">Molybdenum</keyword>
<protein>
    <submittedName>
        <fullName evidence="7">Sulfite oxidase</fullName>
    </submittedName>
</protein>